<protein>
    <submittedName>
        <fullName evidence="2">Cyclic nucleotide-binding domain-containing protein</fullName>
    </submittedName>
</protein>
<gene>
    <name evidence="2" type="ORF">OL497_15025</name>
</gene>
<evidence type="ECO:0000259" key="1">
    <source>
        <dbReference type="Pfam" id="PF00027"/>
    </source>
</evidence>
<evidence type="ECO:0000313" key="2">
    <source>
        <dbReference type="EMBL" id="MCW3485220.1"/>
    </source>
</evidence>
<dbReference type="SUPFAM" id="SSF51206">
    <property type="entry name" value="cAMP-binding domain-like"/>
    <property type="match status" value="1"/>
</dbReference>
<reference evidence="2 3" key="1">
    <citation type="submission" date="2022-10" db="EMBL/GenBank/DDBJ databases">
        <title>Chitinophaga nivalis PC15 sp. nov., isolated from Pyeongchang county, South Korea.</title>
        <authorList>
            <person name="Trinh H.N."/>
        </authorList>
    </citation>
    <scope>NUCLEOTIDE SEQUENCE [LARGE SCALE GENOMIC DNA]</scope>
    <source>
        <strain evidence="2 3">PC14</strain>
    </source>
</reference>
<evidence type="ECO:0000313" key="3">
    <source>
        <dbReference type="Proteomes" id="UP001207742"/>
    </source>
</evidence>
<dbReference type="Pfam" id="PF00027">
    <property type="entry name" value="cNMP_binding"/>
    <property type="match status" value="1"/>
</dbReference>
<sequence>MAQDYTPIEVALKKIFGAGAILEEEEWAELLQIAEVVVCKKNEIILKRNTRAADVLFVAEGILASAFTMNDKTVIGRFFTSPGLCTNFDSLVNQAVSRFQIMSVTPCTIVRIPADKFLHYYYHGRSLGLLLRSNVLGIMAEDIWMTDIKLLSTKEEMVLFMREHYPDVVKEVPYKYMAQFLGITAEAYSRILRKSRYRK</sequence>
<proteinExistence type="predicted"/>
<dbReference type="RefSeq" id="WP_264731380.1">
    <property type="nucleotide sequence ID" value="NZ_JAPDNR010000001.1"/>
</dbReference>
<organism evidence="2 3">
    <name type="scientific">Chitinophaga nivalis</name>
    <dbReference type="NCBI Taxonomy" id="2991709"/>
    <lineage>
        <taxon>Bacteria</taxon>
        <taxon>Pseudomonadati</taxon>
        <taxon>Bacteroidota</taxon>
        <taxon>Chitinophagia</taxon>
        <taxon>Chitinophagales</taxon>
        <taxon>Chitinophagaceae</taxon>
        <taxon>Chitinophaga</taxon>
    </lineage>
</organism>
<keyword evidence="3" id="KW-1185">Reference proteome</keyword>
<dbReference type="Proteomes" id="UP001207742">
    <property type="component" value="Unassembled WGS sequence"/>
</dbReference>
<dbReference type="InterPro" id="IPR018490">
    <property type="entry name" value="cNMP-bd_dom_sf"/>
</dbReference>
<dbReference type="EMBL" id="JAPDNS010000001">
    <property type="protein sequence ID" value="MCW3485220.1"/>
    <property type="molecule type" value="Genomic_DNA"/>
</dbReference>
<comment type="caution">
    <text evidence="2">The sequence shown here is derived from an EMBL/GenBank/DDBJ whole genome shotgun (WGS) entry which is preliminary data.</text>
</comment>
<feature type="domain" description="Cyclic nucleotide-binding" evidence="1">
    <location>
        <begin position="38"/>
        <end position="119"/>
    </location>
</feature>
<dbReference type="InterPro" id="IPR000595">
    <property type="entry name" value="cNMP-bd_dom"/>
</dbReference>
<name>A0ABT3IMN7_9BACT</name>
<dbReference type="InterPro" id="IPR014710">
    <property type="entry name" value="RmlC-like_jellyroll"/>
</dbReference>
<dbReference type="Gene3D" id="2.60.120.10">
    <property type="entry name" value="Jelly Rolls"/>
    <property type="match status" value="1"/>
</dbReference>
<accession>A0ABT3IMN7</accession>